<protein>
    <recommendedName>
        <fullName evidence="5 11">2-dehydropantoate 2-reductase</fullName>
        <ecNumber evidence="4 11">1.1.1.169</ecNumber>
    </recommendedName>
    <alternativeName>
        <fullName evidence="9 11">Ketopantoate reductase</fullName>
    </alternativeName>
</protein>
<dbReference type="InterPro" id="IPR008927">
    <property type="entry name" value="6-PGluconate_DH-like_C_sf"/>
</dbReference>
<comment type="function">
    <text evidence="1 11">Catalyzes the NADPH-dependent reduction of ketopantoate into pantoic acid.</text>
</comment>
<comment type="catalytic activity">
    <reaction evidence="10 11">
        <text>(R)-pantoate + NADP(+) = 2-dehydropantoate + NADPH + H(+)</text>
        <dbReference type="Rhea" id="RHEA:16233"/>
        <dbReference type="ChEBI" id="CHEBI:11561"/>
        <dbReference type="ChEBI" id="CHEBI:15378"/>
        <dbReference type="ChEBI" id="CHEBI:15980"/>
        <dbReference type="ChEBI" id="CHEBI:57783"/>
        <dbReference type="ChEBI" id="CHEBI:58349"/>
        <dbReference type="EC" id="1.1.1.169"/>
    </reaction>
</comment>
<feature type="domain" description="Ketopantoate reductase N-terminal" evidence="12">
    <location>
        <begin position="4"/>
        <end position="158"/>
    </location>
</feature>
<reference evidence="15" key="1">
    <citation type="journal article" date="2019" name="Int. J. Syst. Evol. Microbiol.">
        <title>The Global Catalogue of Microorganisms (GCM) 10K type strain sequencing project: providing services to taxonomists for standard genome sequencing and annotation.</title>
        <authorList>
            <consortium name="The Broad Institute Genomics Platform"/>
            <consortium name="The Broad Institute Genome Sequencing Center for Infectious Disease"/>
            <person name="Wu L."/>
            <person name="Ma J."/>
        </authorList>
    </citation>
    <scope>NUCLEOTIDE SEQUENCE [LARGE SCALE GENOMIC DNA]</scope>
    <source>
        <strain evidence="15">CCUG 59189</strain>
    </source>
</reference>
<keyword evidence="8 11" id="KW-0560">Oxidoreductase</keyword>
<keyword evidence="15" id="KW-1185">Reference proteome</keyword>
<dbReference type="InterPro" id="IPR013328">
    <property type="entry name" value="6PGD_dom2"/>
</dbReference>
<evidence type="ECO:0000259" key="12">
    <source>
        <dbReference type="Pfam" id="PF02558"/>
    </source>
</evidence>
<evidence type="ECO:0000256" key="2">
    <source>
        <dbReference type="ARBA" id="ARBA00004994"/>
    </source>
</evidence>
<evidence type="ECO:0000256" key="9">
    <source>
        <dbReference type="ARBA" id="ARBA00032024"/>
    </source>
</evidence>
<evidence type="ECO:0000259" key="13">
    <source>
        <dbReference type="Pfam" id="PF08546"/>
    </source>
</evidence>
<dbReference type="EMBL" id="JBHTLM010000004">
    <property type="protein sequence ID" value="MFD1176038.1"/>
    <property type="molecule type" value="Genomic_DNA"/>
</dbReference>
<evidence type="ECO:0000256" key="4">
    <source>
        <dbReference type="ARBA" id="ARBA00013014"/>
    </source>
</evidence>
<dbReference type="SUPFAM" id="SSF48179">
    <property type="entry name" value="6-phosphogluconate dehydrogenase C-terminal domain-like"/>
    <property type="match status" value="1"/>
</dbReference>
<dbReference type="InterPro" id="IPR013752">
    <property type="entry name" value="KPA_reductase"/>
</dbReference>
<dbReference type="RefSeq" id="WP_379318023.1">
    <property type="nucleotide sequence ID" value="NZ_JBHTLM010000004.1"/>
</dbReference>
<dbReference type="InterPro" id="IPR050838">
    <property type="entry name" value="Ketopantoate_reductase"/>
</dbReference>
<comment type="similarity">
    <text evidence="3 11">Belongs to the ketopantoate reductase family.</text>
</comment>
<evidence type="ECO:0000256" key="7">
    <source>
        <dbReference type="ARBA" id="ARBA00022857"/>
    </source>
</evidence>
<evidence type="ECO:0000256" key="8">
    <source>
        <dbReference type="ARBA" id="ARBA00023002"/>
    </source>
</evidence>
<evidence type="ECO:0000256" key="11">
    <source>
        <dbReference type="RuleBase" id="RU362068"/>
    </source>
</evidence>
<dbReference type="InterPro" id="IPR013332">
    <property type="entry name" value="KPR_N"/>
</dbReference>
<gene>
    <name evidence="14" type="ORF">ACFQ3W_06965</name>
</gene>
<name>A0ABW3RU82_9BACL</name>
<proteinExistence type="inferred from homology"/>
<evidence type="ECO:0000256" key="6">
    <source>
        <dbReference type="ARBA" id="ARBA00022655"/>
    </source>
</evidence>
<dbReference type="Proteomes" id="UP001597262">
    <property type="component" value="Unassembled WGS sequence"/>
</dbReference>
<sequence>MKIDIVGAGALGLLFGAKLADSGEQVRFWTRTAEQAALLKMEGIELIEPEVGARIIDGARFDVMSLYGHHEALGLSSPDFLLITTKQRHIDEKLLNGIRSISGDNTVAVCFQNGIGHLENIQQALMSQPIYAAITTEGAKRLSGRSVSRSGQGETRIGISLRLGNRQTEPQILGAEKHDECGESFVKRLETAGFPAFLSKDIDREIFRKLLINAVINPLTALWRVPNGQLLATEERRALLRQLTEEGELIYRTNGISFDSNMLEQIIATCKSTATNTSSMLKDVLHGDPTEIDYINGRLVQMAKDSNVYVPGLEFIWKLVRNI</sequence>
<dbReference type="EC" id="1.1.1.169" evidence="4 11"/>
<keyword evidence="6 11" id="KW-0566">Pantothenate biosynthesis</keyword>
<keyword evidence="7 11" id="KW-0521">NADP</keyword>
<evidence type="ECO:0000256" key="5">
    <source>
        <dbReference type="ARBA" id="ARBA00019465"/>
    </source>
</evidence>
<dbReference type="PANTHER" id="PTHR43765:SF2">
    <property type="entry name" value="2-DEHYDROPANTOATE 2-REDUCTASE"/>
    <property type="match status" value="1"/>
</dbReference>
<evidence type="ECO:0000256" key="1">
    <source>
        <dbReference type="ARBA" id="ARBA00002919"/>
    </source>
</evidence>
<dbReference type="InterPro" id="IPR003710">
    <property type="entry name" value="ApbA"/>
</dbReference>
<dbReference type="InterPro" id="IPR036291">
    <property type="entry name" value="NAD(P)-bd_dom_sf"/>
</dbReference>
<dbReference type="Gene3D" id="1.10.1040.10">
    <property type="entry name" value="N-(1-d-carboxylethyl)-l-norvaline Dehydrogenase, domain 2"/>
    <property type="match status" value="1"/>
</dbReference>
<comment type="pathway">
    <text evidence="2 11">Cofactor biosynthesis; (R)-pantothenate biosynthesis; (R)-pantoate from 3-methyl-2-oxobutanoate: step 2/2.</text>
</comment>
<dbReference type="Gene3D" id="3.40.50.720">
    <property type="entry name" value="NAD(P)-binding Rossmann-like Domain"/>
    <property type="match status" value="1"/>
</dbReference>
<evidence type="ECO:0000256" key="3">
    <source>
        <dbReference type="ARBA" id="ARBA00007870"/>
    </source>
</evidence>
<feature type="domain" description="Ketopantoate reductase C-terminal" evidence="13">
    <location>
        <begin position="201"/>
        <end position="322"/>
    </location>
</feature>
<comment type="caution">
    <text evidence="14">The sequence shown here is derived from an EMBL/GenBank/DDBJ whole genome shotgun (WGS) entry which is preliminary data.</text>
</comment>
<dbReference type="NCBIfam" id="TIGR00745">
    <property type="entry name" value="apbA_panE"/>
    <property type="match status" value="1"/>
</dbReference>
<dbReference type="SUPFAM" id="SSF51735">
    <property type="entry name" value="NAD(P)-binding Rossmann-fold domains"/>
    <property type="match status" value="1"/>
</dbReference>
<dbReference type="PANTHER" id="PTHR43765">
    <property type="entry name" value="2-DEHYDROPANTOATE 2-REDUCTASE-RELATED"/>
    <property type="match status" value="1"/>
</dbReference>
<organism evidence="14 15">
    <name type="scientific">Paenibacillus puldeungensis</name>
    <dbReference type="NCBI Taxonomy" id="696536"/>
    <lineage>
        <taxon>Bacteria</taxon>
        <taxon>Bacillati</taxon>
        <taxon>Bacillota</taxon>
        <taxon>Bacilli</taxon>
        <taxon>Bacillales</taxon>
        <taxon>Paenibacillaceae</taxon>
        <taxon>Paenibacillus</taxon>
    </lineage>
</organism>
<accession>A0ABW3RU82</accession>
<dbReference type="Pfam" id="PF08546">
    <property type="entry name" value="ApbA_C"/>
    <property type="match status" value="1"/>
</dbReference>
<dbReference type="Pfam" id="PF02558">
    <property type="entry name" value="ApbA"/>
    <property type="match status" value="1"/>
</dbReference>
<evidence type="ECO:0000256" key="10">
    <source>
        <dbReference type="ARBA" id="ARBA00048793"/>
    </source>
</evidence>
<evidence type="ECO:0000313" key="14">
    <source>
        <dbReference type="EMBL" id="MFD1176038.1"/>
    </source>
</evidence>
<evidence type="ECO:0000313" key="15">
    <source>
        <dbReference type="Proteomes" id="UP001597262"/>
    </source>
</evidence>